<accession>A0AAN2C902</accession>
<name>A0AAN2C902_UNVUL</name>
<protein>
    <submittedName>
        <fullName evidence="1">Uncharacterized protein</fullName>
    </submittedName>
</protein>
<gene>
    <name evidence="1" type="ORF">WPS_07490</name>
</gene>
<reference evidence="1 2" key="1">
    <citation type="journal article" date="2022" name="ISME Commun">
        <title>Vulcanimicrobium alpinus gen. nov. sp. nov., the first cultivated representative of the candidate phylum 'Eremiobacterota', is a metabolically versatile aerobic anoxygenic phototroph.</title>
        <authorList>
            <person name="Yabe S."/>
            <person name="Muto K."/>
            <person name="Abe K."/>
            <person name="Yokota A."/>
            <person name="Staudigel H."/>
            <person name="Tebo B.M."/>
        </authorList>
    </citation>
    <scope>NUCLEOTIDE SEQUENCE [LARGE SCALE GENOMIC DNA]</scope>
    <source>
        <strain evidence="1 2">WC8-2</strain>
    </source>
</reference>
<dbReference type="AlphaFoldDB" id="A0AAN2C902"/>
<dbReference type="RefSeq" id="WP_317996510.1">
    <property type="nucleotide sequence ID" value="NZ_AP025523.1"/>
</dbReference>
<proteinExistence type="predicted"/>
<keyword evidence="2" id="KW-1185">Reference proteome</keyword>
<evidence type="ECO:0000313" key="1">
    <source>
        <dbReference type="EMBL" id="BDE05473.1"/>
    </source>
</evidence>
<dbReference type="Proteomes" id="UP001317532">
    <property type="component" value="Chromosome"/>
</dbReference>
<organism evidence="1 2">
    <name type="scientific">Vulcanimicrobium alpinum</name>
    <dbReference type="NCBI Taxonomy" id="3016050"/>
    <lineage>
        <taxon>Bacteria</taxon>
        <taxon>Bacillati</taxon>
        <taxon>Vulcanimicrobiota</taxon>
        <taxon>Vulcanimicrobiia</taxon>
        <taxon>Vulcanimicrobiales</taxon>
        <taxon>Vulcanimicrobiaceae</taxon>
        <taxon>Vulcanimicrobium</taxon>
    </lineage>
</organism>
<evidence type="ECO:0000313" key="2">
    <source>
        <dbReference type="Proteomes" id="UP001317532"/>
    </source>
</evidence>
<sequence>MRGGWFDLAQTDRFVFAPPALTSVNPQIAYAPAESLSSGLAGAPWWQPAATALPLHGIDAVVRHGDATIELTSAALPSLPGQGARMTMGSLVFDRGEGTRFSAQLLHVATGGAPFGTTIPTGLDPRFTPTPQGILPTSTLSGQRQTIAGVRGAFHLLPAEGVDAVVEIGRAWYDAAPVARPGTEAPGGFYHVGLAWMHNRATAALDLYRMEPRYATIILPYGVPENQWSAAFAWPGQWLKSNYQLIDNSVLGVNRQGYRLRYAVDEGPLEARLEFTNLQQIEPETTSMSTQSGYVDGYYLPQVPDAATFGRQKRYGFWAAWHPRFGDVTLDVVDDTLYRPFAPAHPEDRVSYEVPQAVVTYSRAIAANATFAAGLGRYAIKGAFAEPLDFAERLAFAGVQFRSSSRASTLITFRRTAFAGMSTFPASPASPNFTGSALVAEERLRF</sequence>
<dbReference type="KEGG" id="vab:WPS_07490"/>
<dbReference type="EMBL" id="AP025523">
    <property type="protein sequence ID" value="BDE05473.1"/>
    <property type="molecule type" value="Genomic_DNA"/>
</dbReference>